<keyword evidence="4" id="KW-1185">Reference proteome</keyword>
<proteinExistence type="predicted"/>
<organism evidence="3 4">
    <name type="scientific">Streptomyces sparsogenes DSM 40356</name>
    <dbReference type="NCBI Taxonomy" id="1331668"/>
    <lineage>
        <taxon>Bacteria</taxon>
        <taxon>Bacillati</taxon>
        <taxon>Actinomycetota</taxon>
        <taxon>Actinomycetes</taxon>
        <taxon>Kitasatosporales</taxon>
        <taxon>Streptomycetaceae</taxon>
        <taxon>Streptomyces</taxon>
    </lineage>
</organism>
<reference evidence="3 4" key="1">
    <citation type="submission" date="2013-05" db="EMBL/GenBank/DDBJ databases">
        <title>Genome sequence of Streptomyces sparsogenes DSM 40356.</title>
        <authorList>
            <person name="Coyne S."/>
            <person name="Seebeck F.P."/>
        </authorList>
    </citation>
    <scope>NUCLEOTIDE SEQUENCE [LARGE SCALE GENOMIC DNA]</scope>
    <source>
        <strain evidence="3 4">DSM 40356</strain>
    </source>
</reference>
<feature type="domain" description="DUF427" evidence="2">
    <location>
        <begin position="30"/>
        <end position="124"/>
    </location>
</feature>
<comment type="caution">
    <text evidence="3">The sequence shown here is derived from an EMBL/GenBank/DDBJ whole genome shotgun (WGS) entry which is preliminary data.</text>
</comment>
<evidence type="ECO:0000313" key="3">
    <source>
        <dbReference type="EMBL" id="OMI40289.1"/>
    </source>
</evidence>
<evidence type="ECO:0000259" key="2">
    <source>
        <dbReference type="Pfam" id="PF04248"/>
    </source>
</evidence>
<feature type="region of interest" description="Disordered" evidence="1">
    <location>
        <begin position="1"/>
        <end position="21"/>
    </location>
</feature>
<sequence length="135" mass="14645">MTPHSPGTSTGTGTGTGAHRVEVVPGTQHVTVTIDGRVVAESRRPLLLFETGLPVRYYLPPQDVDLSLFEPTDTHTTCPFKGEAAYWTYRGTEGGGGPRPDVVWAYPDPLDTVAEIKDHLSFYDTVADISVKDTD</sequence>
<dbReference type="Pfam" id="PF04248">
    <property type="entry name" value="NTP_transf_9"/>
    <property type="match status" value="1"/>
</dbReference>
<evidence type="ECO:0000256" key="1">
    <source>
        <dbReference type="SAM" id="MobiDB-lite"/>
    </source>
</evidence>
<dbReference type="GeneID" id="96745092"/>
<gene>
    <name evidence="3" type="ORF">SPAR_06925</name>
</gene>
<dbReference type="AlphaFoldDB" id="A0A1R1SQH8"/>
<evidence type="ECO:0000313" key="4">
    <source>
        <dbReference type="Proteomes" id="UP000186168"/>
    </source>
</evidence>
<name>A0A1R1SQH8_9ACTN</name>
<dbReference type="RefSeq" id="WP_065964530.1">
    <property type="nucleotide sequence ID" value="NZ_ASQP01000099.1"/>
</dbReference>
<dbReference type="InterPro" id="IPR007361">
    <property type="entry name" value="DUF427"/>
</dbReference>
<dbReference type="Proteomes" id="UP000186168">
    <property type="component" value="Unassembled WGS sequence"/>
</dbReference>
<dbReference type="InterPro" id="IPR038694">
    <property type="entry name" value="DUF427_sf"/>
</dbReference>
<dbReference type="PANTHER" id="PTHR34310:SF8">
    <property type="entry name" value="CONSERVED PROTEIN"/>
    <property type="match status" value="1"/>
</dbReference>
<dbReference type="Gene3D" id="2.170.150.40">
    <property type="entry name" value="Domain of unknown function (DUF427)"/>
    <property type="match status" value="1"/>
</dbReference>
<accession>A0A1R1SQH8</accession>
<dbReference type="PANTHER" id="PTHR34310">
    <property type="entry name" value="DUF427 DOMAIN PROTEIN (AFU_ORTHOLOGUE AFUA_3G02220)"/>
    <property type="match status" value="1"/>
</dbReference>
<protein>
    <recommendedName>
        <fullName evidence="2">DUF427 domain-containing protein</fullName>
    </recommendedName>
</protein>
<dbReference type="STRING" id="67365.GCA_001704635_07677"/>
<dbReference type="EMBL" id="ASQP01000099">
    <property type="protein sequence ID" value="OMI40289.1"/>
    <property type="molecule type" value="Genomic_DNA"/>
</dbReference>